<dbReference type="InterPro" id="IPR014710">
    <property type="entry name" value="RmlC-like_jellyroll"/>
</dbReference>
<dbReference type="InterPro" id="IPR050807">
    <property type="entry name" value="TransReg_Diox_bact_type"/>
</dbReference>
<dbReference type="SUPFAM" id="SSF47413">
    <property type="entry name" value="lambda repressor-like DNA-binding domains"/>
    <property type="match status" value="1"/>
</dbReference>
<dbReference type="CDD" id="cd02209">
    <property type="entry name" value="cupin_XRE_C"/>
    <property type="match status" value="1"/>
</dbReference>
<dbReference type="InterPro" id="IPR010982">
    <property type="entry name" value="Lambda_DNA-bd_dom_sf"/>
</dbReference>
<dbReference type="CDD" id="cd00093">
    <property type="entry name" value="HTH_XRE"/>
    <property type="match status" value="1"/>
</dbReference>
<evidence type="ECO:0000259" key="2">
    <source>
        <dbReference type="PROSITE" id="PS50943"/>
    </source>
</evidence>
<dbReference type="GO" id="GO:0003700">
    <property type="term" value="F:DNA-binding transcription factor activity"/>
    <property type="evidence" value="ECO:0007669"/>
    <property type="project" value="TreeGrafter"/>
</dbReference>
<keyword evidence="4" id="KW-1185">Reference proteome</keyword>
<dbReference type="PANTHER" id="PTHR46797:SF19">
    <property type="entry name" value="BLL2473 PROTEIN"/>
    <property type="match status" value="1"/>
</dbReference>
<dbReference type="InterPro" id="IPR013096">
    <property type="entry name" value="Cupin_2"/>
</dbReference>
<dbReference type="PROSITE" id="PS50943">
    <property type="entry name" value="HTH_CROC1"/>
    <property type="match status" value="1"/>
</dbReference>
<proteinExistence type="predicted"/>
<name>A0A2U1S9L7_9EURY</name>
<organism evidence="3 4">
    <name type="scientific">Methanobrevibacter woesei</name>
    <dbReference type="NCBI Taxonomy" id="190976"/>
    <lineage>
        <taxon>Archaea</taxon>
        <taxon>Methanobacteriati</taxon>
        <taxon>Methanobacteriota</taxon>
        <taxon>Methanomada group</taxon>
        <taxon>Methanobacteria</taxon>
        <taxon>Methanobacteriales</taxon>
        <taxon>Methanobacteriaceae</taxon>
        <taxon>Methanobrevibacter</taxon>
    </lineage>
</organism>
<protein>
    <submittedName>
        <fullName evidence="3">Cupin domain protein</fullName>
    </submittedName>
</protein>
<accession>A0A2U1S9L7</accession>
<keyword evidence="1" id="KW-0238">DNA-binding</keyword>
<sequence length="183" mass="21303">MNEYNKNIGRRIRELRELSDISTKEIADLLDIEEELYNKYENGETDIPASFLYELANKFEVDLGLILTGEETRMSIFDVTRANKGVSIKRRKEYHYENLCERFMHKKAEMFIVTVDPKEDAVPSLNTHPGQEFNYVLEGSLKIYIHNNEIVLNEGDSIIFDSNHRHAMIALNDKKAKFLAVIM</sequence>
<dbReference type="Gene3D" id="2.60.120.10">
    <property type="entry name" value="Jelly Rolls"/>
    <property type="match status" value="1"/>
</dbReference>
<feature type="domain" description="HTH cro/C1-type" evidence="2">
    <location>
        <begin position="12"/>
        <end position="66"/>
    </location>
</feature>
<evidence type="ECO:0000313" key="4">
    <source>
        <dbReference type="Proteomes" id="UP000245577"/>
    </source>
</evidence>
<dbReference type="GO" id="GO:0005829">
    <property type="term" value="C:cytosol"/>
    <property type="evidence" value="ECO:0007669"/>
    <property type="project" value="TreeGrafter"/>
</dbReference>
<dbReference type="Proteomes" id="UP000245577">
    <property type="component" value="Unassembled WGS sequence"/>
</dbReference>
<comment type="caution">
    <text evidence="3">The sequence shown here is derived from an EMBL/GenBank/DDBJ whole genome shotgun (WGS) entry which is preliminary data.</text>
</comment>
<dbReference type="Gene3D" id="1.10.260.40">
    <property type="entry name" value="lambda repressor-like DNA-binding domains"/>
    <property type="match status" value="1"/>
</dbReference>
<dbReference type="Pfam" id="PF07883">
    <property type="entry name" value="Cupin_2"/>
    <property type="match status" value="1"/>
</dbReference>
<dbReference type="InterPro" id="IPR011051">
    <property type="entry name" value="RmlC_Cupin_sf"/>
</dbReference>
<dbReference type="Pfam" id="PF12844">
    <property type="entry name" value="HTH_19"/>
    <property type="match status" value="1"/>
</dbReference>
<dbReference type="SUPFAM" id="SSF51182">
    <property type="entry name" value="RmlC-like cupins"/>
    <property type="match status" value="1"/>
</dbReference>
<evidence type="ECO:0000313" key="3">
    <source>
        <dbReference type="EMBL" id="PWB87141.1"/>
    </source>
</evidence>
<dbReference type="PANTHER" id="PTHR46797">
    <property type="entry name" value="HTH-TYPE TRANSCRIPTIONAL REGULATOR"/>
    <property type="match status" value="1"/>
</dbReference>
<dbReference type="InterPro" id="IPR001387">
    <property type="entry name" value="Cro/C1-type_HTH"/>
</dbReference>
<evidence type="ECO:0000256" key="1">
    <source>
        <dbReference type="ARBA" id="ARBA00023125"/>
    </source>
</evidence>
<dbReference type="GO" id="GO:0003677">
    <property type="term" value="F:DNA binding"/>
    <property type="evidence" value="ECO:0007669"/>
    <property type="project" value="UniProtKB-KW"/>
</dbReference>
<reference evidence="3 4" key="1">
    <citation type="submission" date="2017-03" db="EMBL/GenBank/DDBJ databases">
        <title>Genome sequence of Methanobrevibacter wosei.</title>
        <authorList>
            <person name="Poehlein A."/>
            <person name="Seedorf H."/>
            <person name="Daniel R."/>
        </authorList>
    </citation>
    <scope>NUCLEOTIDE SEQUENCE [LARGE SCALE GENOMIC DNA]</scope>
    <source>
        <strain evidence="3 4">DSM 11979</strain>
    </source>
</reference>
<dbReference type="SMART" id="SM00530">
    <property type="entry name" value="HTH_XRE"/>
    <property type="match status" value="1"/>
</dbReference>
<dbReference type="AlphaFoldDB" id="A0A2U1S9L7"/>
<dbReference type="EMBL" id="MZGU01000002">
    <property type="protein sequence ID" value="PWB87141.1"/>
    <property type="molecule type" value="Genomic_DNA"/>
</dbReference>
<gene>
    <name evidence="3" type="ORF">MBBWO_02580</name>
</gene>